<dbReference type="EMBL" id="JAHWQX010000001">
    <property type="protein sequence ID" value="MBW3096432.1"/>
    <property type="molecule type" value="Genomic_DNA"/>
</dbReference>
<dbReference type="Pfam" id="PF12172">
    <property type="entry name" value="zf-ChsH2"/>
    <property type="match status" value="1"/>
</dbReference>
<dbReference type="PANTHER" id="PTHR34075">
    <property type="entry name" value="BLR3430 PROTEIN"/>
    <property type="match status" value="1"/>
</dbReference>
<evidence type="ECO:0000259" key="2">
    <source>
        <dbReference type="Pfam" id="PF12172"/>
    </source>
</evidence>
<reference evidence="3" key="1">
    <citation type="submission" date="2021-07" db="EMBL/GenBank/DDBJ databases">
        <title>Pseudohoeflea marina sp. nov. a polyhydroxyalcanoate-producing bacterium.</title>
        <authorList>
            <person name="Zheng W."/>
            <person name="Yu S."/>
            <person name="Huang Y."/>
        </authorList>
    </citation>
    <scope>NUCLEOTIDE SEQUENCE</scope>
    <source>
        <strain evidence="3">DP4N28-3</strain>
    </source>
</reference>
<dbReference type="InterPro" id="IPR022002">
    <property type="entry name" value="ChsH2_Znr"/>
</dbReference>
<accession>A0ABS6WLZ1</accession>
<name>A0ABS6WLZ1_9HYPH</name>
<dbReference type="InterPro" id="IPR052513">
    <property type="entry name" value="Thioester_dehydratase-like"/>
</dbReference>
<dbReference type="PANTHER" id="PTHR34075:SF5">
    <property type="entry name" value="BLR3430 PROTEIN"/>
    <property type="match status" value="1"/>
</dbReference>
<dbReference type="RefSeq" id="WP_219200107.1">
    <property type="nucleotide sequence ID" value="NZ_JAHWQX010000001.1"/>
</dbReference>
<comment type="caution">
    <text evidence="3">The sequence shown here is derived from an EMBL/GenBank/DDBJ whole genome shotgun (WGS) entry which is preliminary data.</text>
</comment>
<dbReference type="InterPro" id="IPR002878">
    <property type="entry name" value="ChsH2_C"/>
</dbReference>
<gene>
    <name evidence="3" type="ORF">KY465_03960</name>
</gene>
<feature type="domain" description="ChsH2 C-terminal OB-fold" evidence="1">
    <location>
        <begin position="53"/>
        <end position="111"/>
    </location>
</feature>
<proteinExistence type="predicted"/>
<evidence type="ECO:0000313" key="3">
    <source>
        <dbReference type="EMBL" id="MBW3096432.1"/>
    </source>
</evidence>
<sequence>MSKEAAMTLHAEPDDVARSDALAGCECGHCGRRYFPKRTVCTECGSDGAMADVAIEGPGALYSHAIVQIAPKIFEVPYAVGYVDLPGDVRVLGQIVDWDRQPLKQGMKMQIDHAPIATEPDGSKRVSFVFRPAAD</sequence>
<organism evidence="3 4">
    <name type="scientific">Pseudohoeflea coraliihabitans</name>
    <dbReference type="NCBI Taxonomy" id="2860393"/>
    <lineage>
        <taxon>Bacteria</taxon>
        <taxon>Pseudomonadati</taxon>
        <taxon>Pseudomonadota</taxon>
        <taxon>Alphaproteobacteria</taxon>
        <taxon>Hyphomicrobiales</taxon>
        <taxon>Rhizobiaceae</taxon>
        <taxon>Pseudohoeflea</taxon>
    </lineage>
</organism>
<evidence type="ECO:0000259" key="1">
    <source>
        <dbReference type="Pfam" id="PF01796"/>
    </source>
</evidence>
<dbReference type="Pfam" id="PF01796">
    <property type="entry name" value="OB_ChsH2_C"/>
    <property type="match status" value="1"/>
</dbReference>
<evidence type="ECO:0000313" key="4">
    <source>
        <dbReference type="Proteomes" id="UP001430804"/>
    </source>
</evidence>
<feature type="domain" description="ChsH2 rubredoxin-like zinc ribbon" evidence="2">
    <location>
        <begin position="17"/>
        <end position="47"/>
    </location>
</feature>
<keyword evidence="4" id="KW-1185">Reference proteome</keyword>
<dbReference type="Proteomes" id="UP001430804">
    <property type="component" value="Unassembled WGS sequence"/>
</dbReference>
<protein>
    <submittedName>
        <fullName evidence="3">OB-fold domain-containing protein</fullName>
    </submittedName>
</protein>